<organism evidence="2 3">
    <name type="scientific">Streptomyces venezuelae</name>
    <dbReference type="NCBI Taxonomy" id="54571"/>
    <lineage>
        <taxon>Bacteria</taxon>
        <taxon>Bacillati</taxon>
        <taxon>Actinomycetota</taxon>
        <taxon>Actinomycetes</taxon>
        <taxon>Kitasatosporales</taxon>
        <taxon>Streptomycetaceae</taxon>
        <taxon>Streptomyces</taxon>
    </lineage>
</organism>
<reference evidence="2 3" key="1">
    <citation type="submission" date="2018-05" db="EMBL/GenBank/DDBJ databases">
        <title>Streptomyces venezuelae.</title>
        <authorList>
            <person name="Kim W."/>
            <person name="Lee N."/>
            <person name="Cho B.-K."/>
        </authorList>
    </citation>
    <scope>NUCLEOTIDE SEQUENCE [LARGE SCALE GENOMIC DNA]</scope>
    <source>
        <strain evidence="2 3">ATCC 21782</strain>
    </source>
</reference>
<dbReference type="CDD" id="cd00164">
    <property type="entry name" value="S1_like"/>
    <property type="match status" value="1"/>
</dbReference>
<dbReference type="InterPro" id="IPR003029">
    <property type="entry name" value="S1_domain"/>
</dbReference>
<evidence type="ECO:0000259" key="1">
    <source>
        <dbReference type="PROSITE" id="PS50126"/>
    </source>
</evidence>
<dbReference type="Gene3D" id="2.40.50.140">
    <property type="entry name" value="Nucleic acid-binding proteins"/>
    <property type="match status" value="1"/>
</dbReference>
<gene>
    <name evidence="2" type="ORF">DEJ50_33450</name>
</gene>
<proteinExistence type="predicted"/>
<dbReference type="Pfam" id="PF00575">
    <property type="entry name" value="S1"/>
    <property type="match status" value="1"/>
</dbReference>
<dbReference type="SUPFAM" id="SSF50249">
    <property type="entry name" value="Nucleic acid-binding proteins"/>
    <property type="match status" value="1"/>
</dbReference>
<accession>A0A5P2DA25</accession>
<dbReference type="AlphaFoldDB" id="A0A5P2DA25"/>
<name>A0A5P2DA25_STRVZ</name>
<sequence>MEKGSLSGVDKGGGRSPWGWETIRQDVCFVRIADGVEGLLRNSEFRDEPSDQPSQVVREGDEITVRIVEVDLGRHRVALSDKESAAGWETISLETGSDLQVPCTATAQRYS</sequence>
<evidence type="ECO:0000313" key="3">
    <source>
        <dbReference type="Proteomes" id="UP000325211"/>
    </source>
</evidence>
<dbReference type="EMBL" id="CP029190">
    <property type="protein sequence ID" value="QES52004.1"/>
    <property type="molecule type" value="Genomic_DNA"/>
</dbReference>
<feature type="domain" description="S1 motif" evidence="1">
    <location>
        <begin position="1"/>
        <end position="82"/>
    </location>
</feature>
<dbReference type="Proteomes" id="UP000325211">
    <property type="component" value="Chromosome"/>
</dbReference>
<dbReference type="SMART" id="SM00316">
    <property type="entry name" value="S1"/>
    <property type="match status" value="1"/>
</dbReference>
<dbReference type="GO" id="GO:0003676">
    <property type="term" value="F:nucleic acid binding"/>
    <property type="evidence" value="ECO:0007669"/>
    <property type="project" value="InterPro"/>
</dbReference>
<protein>
    <recommendedName>
        <fullName evidence="1">S1 motif domain-containing protein</fullName>
    </recommendedName>
</protein>
<dbReference type="InterPro" id="IPR012340">
    <property type="entry name" value="NA-bd_OB-fold"/>
</dbReference>
<dbReference type="OrthoDB" id="286090at2"/>
<evidence type="ECO:0000313" key="2">
    <source>
        <dbReference type="EMBL" id="QES52004.1"/>
    </source>
</evidence>
<dbReference type="PROSITE" id="PS50126">
    <property type="entry name" value="S1"/>
    <property type="match status" value="1"/>
</dbReference>